<dbReference type="Pfam" id="PF07190">
    <property type="entry name" value="CrmD_SECRET"/>
    <property type="match status" value="1"/>
</dbReference>
<organism evidence="2">
    <name type="scientific">Murmansk poxvirus</name>
    <dbReference type="NCBI Taxonomy" id="2025359"/>
    <lineage>
        <taxon>Viruses</taxon>
        <taxon>Varidnaviria</taxon>
        <taxon>Bamfordvirae</taxon>
        <taxon>Nucleocytoviricota</taxon>
        <taxon>Pokkesviricetes</taxon>
        <taxon>Chitovirales</taxon>
        <taxon>Poxviridae</taxon>
        <taxon>Chordopoxvirinae</taxon>
        <taxon>Centapoxvirus</taxon>
        <taxon>Centapoxvirus microtuspox</taxon>
        <taxon>Murmansk microtuspox virus</taxon>
    </lineage>
</organism>
<evidence type="ECO:0000313" key="3">
    <source>
        <dbReference type="Proteomes" id="UP000217350"/>
    </source>
</evidence>
<name>A0A223FN30_9POXV</name>
<keyword evidence="2" id="KW-0675">Receptor</keyword>
<dbReference type="EMBL" id="MF001304">
    <property type="protein sequence ID" value="AST09394.1"/>
    <property type="molecule type" value="Genomic_DNA"/>
</dbReference>
<evidence type="ECO:0000259" key="1">
    <source>
        <dbReference type="Pfam" id="PF07190"/>
    </source>
</evidence>
<dbReference type="InterPro" id="IPR010806">
    <property type="entry name" value="Poxvirus_TNF-rcpt-II_C"/>
</dbReference>
<dbReference type="Proteomes" id="UP000217350">
    <property type="component" value="Segment"/>
</dbReference>
<dbReference type="Gene3D" id="2.60.240.20">
    <property type="match status" value="1"/>
</dbReference>
<reference evidence="2" key="1">
    <citation type="journal article" date="2017" name="Virus Genes">
        <title>Two novel poxviruses with unusual genome rearrangements: NY_014 and Murmansk.</title>
        <authorList>
            <person name="Smithson C."/>
            <person name="Meyer H."/>
            <person name="Gigante C.M."/>
            <person name="Gao J."/>
            <person name="Zhao H."/>
            <person name="Batra D."/>
            <person name="Damon I."/>
            <person name="Upton C."/>
            <person name="Li Y."/>
        </authorList>
    </citation>
    <scope>NUCLEOTIDE SEQUENCE [LARGE SCALE GENOMIC DNA]</scope>
    <source>
        <strain evidence="2">LEIV-11411</strain>
    </source>
</reference>
<gene>
    <name evidence="2" type="ORF">Murmansk-199</name>
</gene>
<evidence type="ECO:0000313" key="2">
    <source>
        <dbReference type="EMBL" id="AST09394.1"/>
    </source>
</evidence>
<sequence length="89" mass="9833">MCTMDIELKCNSETEPVLVGNLKRIPEKASTHTEKFTLIGNCVSDLDLNIAYVNTHDETFEEDTATIHIGNPINIKGIPPSMCATRTIN</sequence>
<dbReference type="OrthoDB" id="9816at10239"/>
<accession>A0A223FN30</accession>
<keyword evidence="3" id="KW-1185">Reference proteome</keyword>
<feature type="domain" description="Poxvirus TNF receptor-II C-terminal" evidence="1">
    <location>
        <begin position="1"/>
        <end position="71"/>
    </location>
</feature>
<proteinExistence type="predicted"/>
<protein>
    <submittedName>
        <fullName evidence="2">TNF alpha receptor</fullName>
    </submittedName>
</protein>